<dbReference type="PROSITE" id="PS51257">
    <property type="entry name" value="PROKAR_LIPOPROTEIN"/>
    <property type="match status" value="1"/>
</dbReference>
<dbReference type="STRING" id="1759059.ATE48_07795"/>
<gene>
    <name evidence="3" type="ORF">ATE48_07795</name>
</gene>
<dbReference type="KEGG" id="cbot:ATE48_07795"/>
<feature type="chain" id="PRO_5008518799" evidence="2">
    <location>
        <begin position="17"/>
        <end position="87"/>
    </location>
</feature>
<proteinExistence type="predicted"/>
<evidence type="ECO:0000313" key="3">
    <source>
        <dbReference type="EMBL" id="ANP45833.1"/>
    </source>
</evidence>
<name>A0A1B1AGZ6_9PROT</name>
<protein>
    <submittedName>
        <fullName evidence="3">Uncharacterized protein</fullName>
    </submittedName>
</protein>
<evidence type="ECO:0000256" key="2">
    <source>
        <dbReference type="SAM" id="SignalP"/>
    </source>
</evidence>
<feature type="compositionally biased region" description="Basic and acidic residues" evidence="1">
    <location>
        <begin position="64"/>
        <end position="79"/>
    </location>
</feature>
<reference evidence="3 4" key="1">
    <citation type="submission" date="2015-11" db="EMBL/GenBank/DDBJ databases">
        <title>Whole-Genome Sequence of Candidatus Oderbacter manganicum from the National Park Lower Oder Valley, Germany.</title>
        <authorList>
            <person name="Braun B."/>
            <person name="Liere K."/>
            <person name="Szewzyk U."/>
        </authorList>
    </citation>
    <scope>NUCLEOTIDE SEQUENCE [LARGE SCALE GENOMIC DNA]</scope>
    <source>
        <strain evidence="3 4">OTSz_A_272</strain>
    </source>
</reference>
<dbReference type="RefSeq" id="WP_066769823.1">
    <property type="nucleotide sequence ID" value="NZ_CP013244.1"/>
</dbReference>
<accession>A0A1B1AGZ6</accession>
<dbReference type="InParanoid" id="A0A1B1AGZ6"/>
<sequence>MQAKTMFAALAVLAFAGLGGCNQEGSSEKAGENMDSAIEEATQGEVDRGDGALENAGEAIDQATGRENDDPADAIHDATDDNSNTQP</sequence>
<keyword evidence="2" id="KW-0732">Signal</keyword>
<evidence type="ECO:0000256" key="1">
    <source>
        <dbReference type="SAM" id="MobiDB-lite"/>
    </source>
</evidence>
<dbReference type="Proteomes" id="UP000092498">
    <property type="component" value="Chromosome"/>
</dbReference>
<evidence type="ECO:0000313" key="4">
    <source>
        <dbReference type="Proteomes" id="UP000092498"/>
    </source>
</evidence>
<keyword evidence="4" id="KW-1185">Reference proteome</keyword>
<dbReference type="AlphaFoldDB" id="A0A1B1AGZ6"/>
<feature type="signal peptide" evidence="2">
    <location>
        <begin position="1"/>
        <end position="16"/>
    </location>
</feature>
<feature type="region of interest" description="Disordered" evidence="1">
    <location>
        <begin position="21"/>
        <end position="87"/>
    </location>
</feature>
<dbReference type="EMBL" id="CP013244">
    <property type="protein sequence ID" value="ANP45833.1"/>
    <property type="molecule type" value="Genomic_DNA"/>
</dbReference>
<organism evidence="3 4">
    <name type="scientific">Candidatus Viadribacter manganicus</name>
    <dbReference type="NCBI Taxonomy" id="1759059"/>
    <lineage>
        <taxon>Bacteria</taxon>
        <taxon>Pseudomonadati</taxon>
        <taxon>Pseudomonadota</taxon>
        <taxon>Alphaproteobacteria</taxon>
        <taxon>Hyphomonadales</taxon>
        <taxon>Hyphomonadaceae</taxon>
        <taxon>Candidatus Viadribacter</taxon>
    </lineage>
</organism>